<dbReference type="InterPro" id="IPR013766">
    <property type="entry name" value="Thioredoxin_domain"/>
</dbReference>
<keyword evidence="3" id="KW-0413">Isomerase</keyword>
<feature type="transmembrane region" description="Helical" evidence="1">
    <location>
        <begin position="12"/>
        <end position="33"/>
    </location>
</feature>
<dbReference type="RefSeq" id="WP_074977744.1">
    <property type="nucleotide sequence ID" value="NZ_FPAG01000003.1"/>
</dbReference>
<dbReference type="PANTHER" id="PTHR42852">
    <property type="entry name" value="THIOL:DISULFIDE INTERCHANGE PROTEIN DSBE"/>
    <property type="match status" value="1"/>
</dbReference>
<dbReference type="PROSITE" id="PS51352">
    <property type="entry name" value="THIOREDOXIN_2"/>
    <property type="match status" value="1"/>
</dbReference>
<dbReference type="AlphaFoldDB" id="A0A1I6RUG1"/>
<dbReference type="OrthoDB" id="9815205at2"/>
<evidence type="ECO:0000313" key="3">
    <source>
        <dbReference type="EMBL" id="SFS68078.1"/>
    </source>
</evidence>
<proteinExistence type="predicted"/>
<keyword evidence="1" id="KW-1133">Transmembrane helix</keyword>
<evidence type="ECO:0000256" key="1">
    <source>
        <dbReference type="SAM" id="Phobius"/>
    </source>
</evidence>
<dbReference type="EMBL" id="FPAG01000003">
    <property type="protein sequence ID" value="SFS68078.1"/>
    <property type="molecule type" value="Genomic_DNA"/>
</dbReference>
<sequence>MKLNKSQISNLFFLVFIVVILFTPLGTTVKVWVNRIIAFSPSVVDVDDRIVLTEYDWKLQKADTGTLLNFENTKGNVVLVNLWATWCPPCIAEMPSMQALYEDYGDKVSFLFVTNDKEASVAKFMTENGYSFPVYFERSQTPVELYSRSIPATYLIDKKGNIVIEKTGAADWNSDAVRKQLDLLLLQK</sequence>
<feature type="domain" description="Thioredoxin" evidence="2">
    <location>
        <begin position="41"/>
        <end position="186"/>
    </location>
</feature>
<evidence type="ECO:0000313" key="4">
    <source>
        <dbReference type="Proteomes" id="UP000183209"/>
    </source>
</evidence>
<reference evidence="3 4" key="1">
    <citation type="submission" date="2016-10" db="EMBL/GenBank/DDBJ databases">
        <authorList>
            <person name="de Groot N.N."/>
        </authorList>
    </citation>
    <scope>NUCLEOTIDE SEQUENCE [LARGE SCALE GENOMIC DNA]</scope>
    <source>
        <strain evidence="3 4">CGMCC 1.6114</strain>
    </source>
</reference>
<dbReference type="InterPro" id="IPR050553">
    <property type="entry name" value="Thioredoxin_ResA/DsbE_sf"/>
</dbReference>
<gene>
    <name evidence="3" type="ORF">SAMN04487906_1320</name>
</gene>
<evidence type="ECO:0000259" key="2">
    <source>
        <dbReference type="PROSITE" id="PS51352"/>
    </source>
</evidence>
<dbReference type="CDD" id="cd02966">
    <property type="entry name" value="TlpA_like_family"/>
    <property type="match status" value="1"/>
</dbReference>
<dbReference type="GO" id="GO:0016491">
    <property type="term" value="F:oxidoreductase activity"/>
    <property type="evidence" value="ECO:0007669"/>
    <property type="project" value="InterPro"/>
</dbReference>
<accession>A0A1I6RUG1</accession>
<dbReference type="Pfam" id="PF08534">
    <property type="entry name" value="Redoxin"/>
    <property type="match status" value="1"/>
</dbReference>
<keyword evidence="1" id="KW-0812">Transmembrane</keyword>
<dbReference type="GO" id="GO:0016853">
    <property type="term" value="F:isomerase activity"/>
    <property type="evidence" value="ECO:0007669"/>
    <property type="project" value="UniProtKB-KW"/>
</dbReference>
<dbReference type="PANTHER" id="PTHR42852:SF17">
    <property type="entry name" value="THIOREDOXIN-LIKE PROTEIN HI_1115"/>
    <property type="match status" value="1"/>
</dbReference>
<dbReference type="Proteomes" id="UP000183209">
    <property type="component" value="Unassembled WGS sequence"/>
</dbReference>
<keyword evidence="1" id="KW-0472">Membrane</keyword>
<dbReference type="SUPFAM" id="SSF52833">
    <property type="entry name" value="Thioredoxin-like"/>
    <property type="match status" value="1"/>
</dbReference>
<dbReference type="InterPro" id="IPR013740">
    <property type="entry name" value="Redoxin"/>
</dbReference>
<organism evidence="3 4">
    <name type="scientific">Zhouia amylolytica</name>
    <dbReference type="NCBI Taxonomy" id="376730"/>
    <lineage>
        <taxon>Bacteria</taxon>
        <taxon>Pseudomonadati</taxon>
        <taxon>Bacteroidota</taxon>
        <taxon>Flavobacteriia</taxon>
        <taxon>Flavobacteriales</taxon>
        <taxon>Flavobacteriaceae</taxon>
        <taxon>Zhouia</taxon>
    </lineage>
</organism>
<dbReference type="InterPro" id="IPR036249">
    <property type="entry name" value="Thioredoxin-like_sf"/>
</dbReference>
<name>A0A1I6RUG1_9FLAO</name>
<protein>
    <submittedName>
        <fullName evidence="3">Thiol-disulfide isomerase or thioredoxin</fullName>
    </submittedName>
</protein>
<dbReference type="Gene3D" id="3.40.30.10">
    <property type="entry name" value="Glutaredoxin"/>
    <property type="match status" value="1"/>
</dbReference>